<reference evidence="3" key="2">
    <citation type="submission" date="2025-08" db="UniProtKB">
        <authorList>
            <consortium name="Ensembl"/>
        </authorList>
    </citation>
    <scope>IDENTIFICATION</scope>
</reference>
<dbReference type="FunCoup" id="A0A672HAI5">
    <property type="interactions" value="1246"/>
</dbReference>
<reference evidence="3" key="1">
    <citation type="submission" date="2019-06" db="EMBL/GenBank/DDBJ databases">
        <authorList>
            <consortium name="Wellcome Sanger Institute Data Sharing"/>
        </authorList>
    </citation>
    <scope>NUCLEOTIDE SEQUENCE [LARGE SCALE GENOMIC DNA]</scope>
</reference>
<proteinExistence type="predicted"/>
<sequence>MAAELWNQVHIPFPSAVSTVRIPSTPSTVPKVQALLEENEKVLRVIRCWILQTEIRVLYELLYNLSNSLKGNKTFKGLKQVEQCINRLKDMKLDVALQELGDVCPNHIQRRVTLVFGECDVPSQPMLEWTCLKVLGAGQLMSRTLDRCSRAFVLSKQQMKWEEFVILNVVVTSMLSRLWVIFRVLLVSLSSLYERLLDLLGDVAAAQPMPFLREFSLPADMAHFLGPSSAFLLTQKSRAKEMKIKKSSIEVKAKKTEDFGVAIQRGTVSDTFCFPPIHLIFCFSHIMTSLLKLQFKTQMRKAATFTLMASHMEEMIEWFRSQQMEKERRLLSFMHLKCQKMERLEAAGYNVQKKLRAFRRDALWASSPRGPLPKSLCSFALMRRRTYRKTRFQPLRSRFRSSNVRTAVKKKRPPTQRNGTELSESLPSEEKRQSRTAQAKTQSVLDSCSNDDIDDIFASIGL</sequence>
<dbReference type="InterPro" id="IPR052835">
    <property type="entry name" value="Nepro"/>
</dbReference>
<keyword evidence="4" id="KW-1185">Reference proteome</keyword>
<dbReference type="InParanoid" id="A0A672HAI5"/>
<reference evidence="3" key="3">
    <citation type="submission" date="2025-09" db="UniProtKB">
        <authorList>
            <consortium name="Ensembl"/>
        </authorList>
    </citation>
    <scope>IDENTIFICATION</scope>
</reference>
<protein>
    <recommendedName>
        <fullName evidence="2">Nucleolus and neural progenitor protein-like N-terminal domain-containing protein</fullName>
    </recommendedName>
</protein>
<dbReference type="GO" id="GO:0045747">
    <property type="term" value="P:positive regulation of Notch signaling pathway"/>
    <property type="evidence" value="ECO:0007669"/>
    <property type="project" value="TreeGrafter"/>
</dbReference>
<evidence type="ECO:0000313" key="3">
    <source>
        <dbReference type="Ensembl" id="ENSSFAP00005026072.1"/>
    </source>
</evidence>
<dbReference type="Pfam" id="PF14780">
    <property type="entry name" value="NEPRO_N"/>
    <property type="match status" value="1"/>
</dbReference>
<dbReference type="AlphaFoldDB" id="A0A672HAI5"/>
<feature type="compositionally biased region" description="Polar residues" evidence="1">
    <location>
        <begin position="435"/>
        <end position="446"/>
    </location>
</feature>
<dbReference type="Ensembl" id="ENSSFAT00005027100.1">
    <property type="protein sequence ID" value="ENSSFAP00005026072.1"/>
    <property type="gene ID" value="ENSSFAG00005013398.1"/>
</dbReference>
<gene>
    <name evidence="3" type="primary">nepro</name>
</gene>
<feature type="region of interest" description="Disordered" evidence="1">
    <location>
        <begin position="402"/>
        <end position="446"/>
    </location>
</feature>
<dbReference type="InterPro" id="IPR027951">
    <property type="entry name" value="Nepro_N"/>
</dbReference>
<evidence type="ECO:0000313" key="4">
    <source>
        <dbReference type="Proteomes" id="UP000472267"/>
    </source>
</evidence>
<feature type="domain" description="Nucleolus and neural progenitor protein-like N-terminal" evidence="2">
    <location>
        <begin position="6"/>
        <end position="197"/>
    </location>
</feature>
<evidence type="ECO:0000259" key="2">
    <source>
        <dbReference type="Pfam" id="PF14780"/>
    </source>
</evidence>
<feature type="compositionally biased region" description="Polar residues" evidence="1">
    <location>
        <begin position="415"/>
        <end position="426"/>
    </location>
</feature>
<dbReference type="GO" id="GO:0005634">
    <property type="term" value="C:nucleus"/>
    <property type="evidence" value="ECO:0007669"/>
    <property type="project" value="TreeGrafter"/>
</dbReference>
<accession>A0A672HAI5</accession>
<dbReference type="PANTHER" id="PTHR34761:SF1">
    <property type="entry name" value="NUCLEOLUS AND NEURAL PROGENITOR PROTEIN"/>
    <property type="match status" value="1"/>
</dbReference>
<name>A0A672HAI5_SALFA</name>
<organism evidence="3 4">
    <name type="scientific">Salarias fasciatus</name>
    <name type="common">Jewelled blenny</name>
    <name type="synonym">Blennius fasciatus</name>
    <dbReference type="NCBI Taxonomy" id="181472"/>
    <lineage>
        <taxon>Eukaryota</taxon>
        <taxon>Metazoa</taxon>
        <taxon>Chordata</taxon>
        <taxon>Craniata</taxon>
        <taxon>Vertebrata</taxon>
        <taxon>Euteleostomi</taxon>
        <taxon>Actinopterygii</taxon>
        <taxon>Neopterygii</taxon>
        <taxon>Teleostei</taxon>
        <taxon>Neoteleostei</taxon>
        <taxon>Acanthomorphata</taxon>
        <taxon>Ovalentaria</taxon>
        <taxon>Blenniimorphae</taxon>
        <taxon>Blenniiformes</taxon>
        <taxon>Blennioidei</taxon>
        <taxon>Blenniidae</taxon>
        <taxon>Salariinae</taxon>
        <taxon>Salarias</taxon>
    </lineage>
</organism>
<dbReference type="OMA" id="EFVLMKI"/>
<dbReference type="PANTHER" id="PTHR34761">
    <property type="entry name" value="NUCLEOLUS AND NEURAL PROGENITOR PROTEIN"/>
    <property type="match status" value="1"/>
</dbReference>
<evidence type="ECO:0000256" key="1">
    <source>
        <dbReference type="SAM" id="MobiDB-lite"/>
    </source>
</evidence>
<dbReference type="Proteomes" id="UP000472267">
    <property type="component" value="Chromosome 16"/>
</dbReference>